<dbReference type="AlphaFoldDB" id="A0A936Z074"/>
<dbReference type="Pfam" id="PF00733">
    <property type="entry name" value="Asn_synthase"/>
    <property type="match status" value="1"/>
</dbReference>
<accession>A0A936Z074</accession>
<evidence type="ECO:0000256" key="3">
    <source>
        <dbReference type="ARBA" id="ARBA00048741"/>
    </source>
</evidence>
<evidence type="ECO:0000259" key="4">
    <source>
        <dbReference type="Pfam" id="PF00733"/>
    </source>
</evidence>
<dbReference type="InterPro" id="IPR014729">
    <property type="entry name" value="Rossmann-like_a/b/a_fold"/>
</dbReference>
<dbReference type="GO" id="GO:0005829">
    <property type="term" value="C:cytosol"/>
    <property type="evidence" value="ECO:0007669"/>
    <property type="project" value="TreeGrafter"/>
</dbReference>
<dbReference type="SUPFAM" id="SSF56235">
    <property type="entry name" value="N-terminal nucleophile aminohydrolases (Ntn hydrolases)"/>
    <property type="match status" value="1"/>
</dbReference>
<comment type="caution">
    <text evidence="5">The sequence shown here is derived from an EMBL/GenBank/DDBJ whole genome shotgun (WGS) entry which is preliminary data.</text>
</comment>
<feature type="domain" description="Asparagine synthetase" evidence="4">
    <location>
        <begin position="196"/>
        <end position="499"/>
    </location>
</feature>
<dbReference type="GO" id="GO:0006529">
    <property type="term" value="P:asparagine biosynthetic process"/>
    <property type="evidence" value="ECO:0007669"/>
    <property type="project" value="InterPro"/>
</dbReference>
<dbReference type="Gene3D" id="3.40.50.620">
    <property type="entry name" value="HUPs"/>
    <property type="match status" value="1"/>
</dbReference>
<keyword evidence="6" id="KW-1185">Reference proteome</keyword>
<organism evidence="5 6">
    <name type="scientific">Ramlibacter monticola</name>
    <dbReference type="NCBI Taxonomy" id="1926872"/>
    <lineage>
        <taxon>Bacteria</taxon>
        <taxon>Pseudomonadati</taxon>
        <taxon>Pseudomonadota</taxon>
        <taxon>Betaproteobacteria</taxon>
        <taxon>Burkholderiales</taxon>
        <taxon>Comamonadaceae</taxon>
        <taxon>Ramlibacter</taxon>
    </lineage>
</organism>
<evidence type="ECO:0000256" key="1">
    <source>
        <dbReference type="ARBA" id="ARBA00005187"/>
    </source>
</evidence>
<dbReference type="PANTHER" id="PTHR43284:SF1">
    <property type="entry name" value="ASPARAGINE SYNTHETASE"/>
    <property type="match status" value="1"/>
</dbReference>
<dbReference type="PANTHER" id="PTHR43284">
    <property type="entry name" value="ASPARAGINE SYNTHETASE (GLUTAMINE-HYDROLYZING)"/>
    <property type="match status" value="1"/>
</dbReference>
<protein>
    <recommendedName>
        <fullName evidence="2">asparagine synthase (glutamine-hydrolyzing)</fullName>
        <ecNumber evidence="2">6.3.5.4</ecNumber>
    </recommendedName>
</protein>
<evidence type="ECO:0000313" key="5">
    <source>
        <dbReference type="EMBL" id="MBL0391836.1"/>
    </source>
</evidence>
<evidence type="ECO:0000313" key="6">
    <source>
        <dbReference type="Proteomes" id="UP000599109"/>
    </source>
</evidence>
<dbReference type="Proteomes" id="UP000599109">
    <property type="component" value="Unassembled WGS sequence"/>
</dbReference>
<dbReference type="EMBL" id="JAEQNE010000002">
    <property type="protein sequence ID" value="MBL0391836.1"/>
    <property type="molecule type" value="Genomic_DNA"/>
</dbReference>
<dbReference type="Gene3D" id="3.60.20.10">
    <property type="entry name" value="Glutamine Phosphoribosylpyrophosphate, subunit 1, domain 1"/>
    <property type="match status" value="1"/>
</dbReference>
<comment type="catalytic activity">
    <reaction evidence="3">
        <text>L-aspartate + L-glutamine + ATP + H2O = L-asparagine + L-glutamate + AMP + diphosphate + H(+)</text>
        <dbReference type="Rhea" id="RHEA:12228"/>
        <dbReference type="ChEBI" id="CHEBI:15377"/>
        <dbReference type="ChEBI" id="CHEBI:15378"/>
        <dbReference type="ChEBI" id="CHEBI:29985"/>
        <dbReference type="ChEBI" id="CHEBI:29991"/>
        <dbReference type="ChEBI" id="CHEBI:30616"/>
        <dbReference type="ChEBI" id="CHEBI:33019"/>
        <dbReference type="ChEBI" id="CHEBI:58048"/>
        <dbReference type="ChEBI" id="CHEBI:58359"/>
        <dbReference type="ChEBI" id="CHEBI:456215"/>
        <dbReference type="EC" id="6.3.5.4"/>
    </reaction>
</comment>
<dbReference type="GO" id="GO:0004066">
    <property type="term" value="F:asparagine synthase (glutamine-hydrolyzing) activity"/>
    <property type="evidence" value="ECO:0007669"/>
    <property type="project" value="UniProtKB-EC"/>
</dbReference>
<evidence type="ECO:0000256" key="2">
    <source>
        <dbReference type="ARBA" id="ARBA00012737"/>
    </source>
</evidence>
<dbReference type="InterPro" id="IPR001962">
    <property type="entry name" value="Asn_synthase"/>
</dbReference>
<proteinExistence type="predicted"/>
<dbReference type="EC" id="6.3.5.4" evidence="2"/>
<sequence>MPAMRGGFVACLGDHGGRLERAAERLRWHRGSGMRYRKQGLEIAALCDPGDGPTVDCTSGSLVLVHGGAADPLAVLQSGSSRFASLHWDGAVLRATRDPMGLAPLFYRVAKGAVWLASEVHALLGIEPDAPHLSALTARAGFAPIDEETGWAGIRRVLPGCTLEIDGELRIKTLRYWDPARRLGTFGGDRADAVGELRERFRSAVARCYAPGSAVVLSGGQDSAAVAAGIPATADKPYLVHVEFAPLPRTQETRYAQAVASALDVPLHCVPGELGPWDIEAELDVHCVPYSWLPFGIDEPVQSHLRASGVRVALDGHDGDGVLGPSGGAWGKLLLGLEIERLIALSRSYGIRRAVHGLLSDLAPPGLRRGRYARRPTYMESVATYFLGDLSTRIRAQDIDRWSWPSQRWKVRQVHPLLPAAVISFEHKEIEAARHGIDLRHPFADRELVDFMISLPCAAKADPVRAKSLMMEALGSDLPDSIRERPKSDYMEVVGQRVDAASCLETIRSSRMRLPDVDYDRLFERGDAAPEEIPLFLLVNLARVHEFARRAR</sequence>
<comment type="pathway">
    <text evidence="1">Amino-acid biosynthesis; L-asparagine biosynthesis; L-asparagine from L-aspartate (L-Gln route): step 1/1.</text>
</comment>
<dbReference type="SUPFAM" id="SSF52402">
    <property type="entry name" value="Adenine nucleotide alpha hydrolases-like"/>
    <property type="match status" value="1"/>
</dbReference>
<dbReference type="InterPro" id="IPR051786">
    <property type="entry name" value="ASN_synthetase/amidase"/>
</dbReference>
<name>A0A936Z074_9BURK</name>
<gene>
    <name evidence="5" type="ORF">JJ685_11920</name>
</gene>
<dbReference type="InterPro" id="IPR029055">
    <property type="entry name" value="Ntn_hydrolases_N"/>
</dbReference>
<reference evidence="5 6" key="1">
    <citation type="journal article" date="2017" name="Int. J. Syst. Evol. Microbiol.">
        <title>Ramlibacter monticola sp. nov., isolated from forest soil.</title>
        <authorList>
            <person name="Chaudhary D.K."/>
            <person name="Kim J."/>
        </authorList>
    </citation>
    <scope>NUCLEOTIDE SEQUENCE [LARGE SCALE GENOMIC DNA]</scope>
    <source>
        <strain evidence="5 6">KACC 19175</strain>
    </source>
</reference>